<accession>A0A558CJC6</accession>
<dbReference type="Pfam" id="PF13511">
    <property type="entry name" value="DUF4124"/>
    <property type="match status" value="1"/>
</dbReference>
<dbReference type="AlphaFoldDB" id="A0A558CJC6"/>
<dbReference type="EMBL" id="VMRY01000128">
    <property type="protein sequence ID" value="TVT48855.1"/>
    <property type="molecule type" value="Genomic_DNA"/>
</dbReference>
<gene>
    <name evidence="2" type="ORF">FHK82_17500</name>
</gene>
<organism evidence="2 3">
    <name type="scientific">Sedimenticola thiotaurini</name>
    <dbReference type="NCBI Taxonomy" id="1543721"/>
    <lineage>
        <taxon>Bacteria</taxon>
        <taxon>Pseudomonadati</taxon>
        <taxon>Pseudomonadota</taxon>
        <taxon>Gammaproteobacteria</taxon>
        <taxon>Chromatiales</taxon>
        <taxon>Sedimenticolaceae</taxon>
        <taxon>Sedimenticola</taxon>
    </lineage>
</organism>
<evidence type="ECO:0000313" key="3">
    <source>
        <dbReference type="Proteomes" id="UP000317355"/>
    </source>
</evidence>
<proteinExistence type="predicted"/>
<evidence type="ECO:0000313" key="2">
    <source>
        <dbReference type="EMBL" id="TVT48855.1"/>
    </source>
</evidence>
<protein>
    <submittedName>
        <fullName evidence="2">DUF4124 domain-containing protein</fullName>
    </submittedName>
</protein>
<dbReference type="Proteomes" id="UP000317355">
    <property type="component" value="Unassembled WGS sequence"/>
</dbReference>
<name>A0A558CJC6_9GAMM</name>
<comment type="caution">
    <text evidence="2">The sequence shown here is derived from an EMBL/GenBank/DDBJ whole genome shotgun (WGS) entry which is preliminary data.</text>
</comment>
<evidence type="ECO:0000259" key="1">
    <source>
        <dbReference type="Pfam" id="PF13511"/>
    </source>
</evidence>
<dbReference type="InterPro" id="IPR025392">
    <property type="entry name" value="DUF4124"/>
</dbReference>
<reference evidence="2 3" key="1">
    <citation type="submission" date="2019-07" db="EMBL/GenBank/DDBJ databases">
        <title>The pathways for chlorine oxyanion respiration interact through the shared metabolite chlorate.</title>
        <authorList>
            <person name="Barnum T.P."/>
            <person name="Cheng Y."/>
            <person name="Hill K.A."/>
            <person name="Lucas L.N."/>
            <person name="Carlson H.K."/>
            <person name="Coates J.D."/>
        </authorList>
    </citation>
    <scope>NUCLEOTIDE SEQUENCE [LARGE SCALE GENOMIC DNA]</scope>
    <source>
        <strain evidence="2">BK-3</strain>
    </source>
</reference>
<sequence>MWRMQSALKGKIMPDLFTKLFLLFVLGSASDVALAAKMYKWVDENGEVHFSQTPPIQDESSVPQDQIEIQTTSGSVLVPTIVDGQPFCGELKLPMPRDNRQLSSKTLNEKIKYWSQTLERSKQALDRYLAPKRKYYSSSYKKSTTFNEDLARYQKPVNEYQCAIDWANGKKEDARKSDAAYLQEKTKAQKDLEVATAQMHRICGEEPEKYNEYGKKRERYLAWQKCTRKYGAVVREMRSKLNSVERSRY</sequence>
<feature type="domain" description="DUF4124" evidence="1">
    <location>
        <begin position="32"/>
        <end position="62"/>
    </location>
</feature>